<dbReference type="KEGG" id="bmx:BMS_2076"/>
<dbReference type="AlphaFoldDB" id="E1X358"/>
<dbReference type="PATRIC" id="fig|862908.3.peg.1975"/>
<dbReference type="EMBL" id="FQ312005">
    <property type="protein sequence ID" value="CBW26888.1"/>
    <property type="molecule type" value="Genomic_DNA"/>
</dbReference>
<name>E1X358_HALMS</name>
<dbReference type="InterPro" id="IPR032781">
    <property type="entry name" value="ABC_tran_Xtn"/>
</dbReference>
<dbReference type="STRING" id="862908.BMS_2076"/>
<evidence type="ECO:0000313" key="5">
    <source>
        <dbReference type="EMBL" id="CBW26888.1"/>
    </source>
</evidence>
<dbReference type="PANTHER" id="PTHR42855:SF2">
    <property type="entry name" value="DRUG RESISTANCE ABC TRANSPORTER,ATP-BINDING PROTEIN"/>
    <property type="match status" value="1"/>
</dbReference>
<keyword evidence="6" id="KW-1185">Reference proteome</keyword>
<dbReference type="OrthoDB" id="5287952at2"/>
<feature type="domain" description="ABC transporter" evidence="4">
    <location>
        <begin position="326"/>
        <end position="540"/>
    </location>
</feature>
<organism evidence="5 6">
    <name type="scientific">Halobacteriovorax marinus (strain ATCC BAA-682 / DSM 15412 / SJ)</name>
    <name type="common">Bacteriovorax marinus</name>
    <dbReference type="NCBI Taxonomy" id="862908"/>
    <lineage>
        <taxon>Bacteria</taxon>
        <taxon>Pseudomonadati</taxon>
        <taxon>Bdellovibrionota</taxon>
        <taxon>Bacteriovoracia</taxon>
        <taxon>Bacteriovoracales</taxon>
        <taxon>Halobacteriovoraceae</taxon>
        <taxon>Halobacteriovorax</taxon>
    </lineage>
</organism>
<dbReference type="PROSITE" id="PS00211">
    <property type="entry name" value="ABC_TRANSPORTER_1"/>
    <property type="match status" value="2"/>
</dbReference>
<sequence>MLNIANISKNQGGETLYSKVNFQINPGEKVGLVGPNGAGKSTLFRMIIGEDRPDEGQISIPDKLRISYFSQSVGEMKGRTALEEVVEGDESIAKMKVKLREFEEKLCDPDLDPDEMNKILDRMGEVQTDFEKVGGYDLETRAEEILSGLGVHPEDHHKKVEDFSGGWKMRIALAKVLVTNPDLIIMDEPTNYLDMETILWLEEWLKNYKGSVFMTTHDRDFMNNVVKKIVEINHKRVTTYTGNYDFYVRESAIRLEQLKSEHKRQQDMLAKEEEFIAKFKARASHAAQVQSRVKKLEKIDRIELPPEEENISFDFPKPPRGSDDVVIIKELAKNWNNSKGEEINVFSGLTTTINRLQKIAVVGVNGAGKSTLLKCICDQTKPSSGEVKLGPSINLGYFSQFSLDVLKAENSVLEEVQSNLPQASDGYLRNLLAAFLFRGDDVHKKIKYLSGGEKSRLVLAVIFSTNNNLLVLDEPTNHLDIASREVLMSALKKFEGTVIFVSHDRHFLHELTDEVLEVDKGGITKYPGNYQYYLDKKASL</sequence>
<proteinExistence type="predicted"/>
<evidence type="ECO:0000313" key="6">
    <source>
        <dbReference type="Proteomes" id="UP000008963"/>
    </source>
</evidence>
<dbReference type="RefSeq" id="WP_014244666.1">
    <property type="nucleotide sequence ID" value="NC_016620.1"/>
</dbReference>
<dbReference type="Proteomes" id="UP000008963">
    <property type="component" value="Chromosome"/>
</dbReference>
<dbReference type="PROSITE" id="PS50893">
    <property type="entry name" value="ABC_TRANSPORTER_2"/>
    <property type="match status" value="2"/>
</dbReference>
<dbReference type="InterPro" id="IPR027417">
    <property type="entry name" value="P-loop_NTPase"/>
</dbReference>
<evidence type="ECO:0000256" key="3">
    <source>
        <dbReference type="SAM" id="Coils"/>
    </source>
</evidence>
<feature type="coiled-coil region" evidence="3">
    <location>
        <begin position="248"/>
        <end position="275"/>
    </location>
</feature>
<dbReference type="CDD" id="cd03221">
    <property type="entry name" value="ABCF_EF-3"/>
    <property type="match status" value="2"/>
</dbReference>
<dbReference type="FunFam" id="3.40.50.300:FF:000011">
    <property type="entry name" value="Putative ABC transporter ATP-binding component"/>
    <property type="match status" value="1"/>
</dbReference>
<dbReference type="InterPro" id="IPR003439">
    <property type="entry name" value="ABC_transporter-like_ATP-bd"/>
</dbReference>
<gene>
    <name evidence="5" type="ordered locus">BMS_2076</name>
</gene>
<dbReference type="SMART" id="SM00382">
    <property type="entry name" value="AAA"/>
    <property type="match status" value="2"/>
</dbReference>
<protein>
    <submittedName>
        <fullName evidence="5">ABC transporter ATP-binding protein</fullName>
    </submittedName>
</protein>
<keyword evidence="1" id="KW-0547">Nucleotide-binding</keyword>
<evidence type="ECO:0000259" key="4">
    <source>
        <dbReference type="PROSITE" id="PS50893"/>
    </source>
</evidence>
<evidence type="ECO:0000256" key="1">
    <source>
        <dbReference type="ARBA" id="ARBA00022741"/>
    </source>
</evidence>
<reference evidence="6" key="1">
    <citation type="journal article" date="2013" name="ISME J.">
        <title>A small predatory core genome in the divergent marine Bacteriovorax marinus SJ and the terrestrial Bdellovibrio bacteriovorus.</title>
        <authorList>
            <person name="Crossman L.C."/>
            <person name="Chen H."/>
            <person name="Cerdeno-Tarraga A.M."/>
            <person name="Brooks K."/>
            <person name="Quail M.A."/>
            <person name="Pineiro S.A."/>
            <person name="Hobley L."/>
            <person name="Sockett R.E."/>
            <person name="Bentley S.D."/>
            <person name="Parkhill J."/>
            <person name="Williams H.N."/>
            <person name="Stine O.C."/>
        </authorList>
    </citation>
    <scope>NUCLEOTIDE SEQUENCE [LARGE SCALE GENOMIC DNA]</scope>
    <source>
        <strain evidence="6">ATCC BAA-682 / DSM 15412 / SJ</strain>
    </source>
</reference>
<dbReference type="GO" id="GO:0005524">
    <property type="term" value="F:ATP binding"/>
    <property type="evidence" value="ECO:0007669"/>
    <property type="project" value="UniProtKB-KW"/>
</dbReference>
<dbReference type="InterPro" id="IPR017871">
    <property type="entry name" value="ABC_transporter-like_CS"/>
</dbReference>
<dbReference type="InterPro" id="IPR051309">
    <property type="entry name" value="ABCF_ATPase"/>
</dbReference>
<dbReference type="eggNOG" id="COG0488">
    <property type="taxonomic scope" value="Bacteria"/>
</dbReference>
<keyword evidence="3" id="KW-0175">Coiled coil</keyword>
<dbReference type="HOGENOM" id="CLU_000604_36_0_7"/>
<accession>E1X358</accession>
<dbReference type="InterPro" id="IPR003593">
    <property type="entry name" value="AAA+_ATPase"/>
</dbReference>
<dbReference type="Gene3D" id="3.40.50.300">
    <property type="entry name" value="P-loop containing nucleotide triphosphate hydrolases"/>
    <property type="match status" value="2"/>
</dbReference>
<dbReference type="Pfam" id="PF00005">
    <property type="entry name" value="ABC_tran"/>
    <property type="match status" value="2"/>
</dbReference>
<evidence type="ECO:0000256" key="2">
    <source>
        <dbReference type="ARBA" id="ARBA00022840"/>
    </source>
</evidence>
<keyword evidence="2 5" id="KW-0067">ATP-binding</keyword>
<feature type="domain" description="ABC transporter" evidence="4">
    <location>
        <begin position="2"/>
        <end position="259"/>
    </location>
</feature>
<dbReference type="Pfam" id="PF12848">
    <property type="entry name" value="ABC_tran_Xtn"/>
    <property type="match status" value="1"/>
</dbReference>
<dbReference type="PANTHER" id="PTHR42855">
    <property type="entry name" value="ABC TRANSPORTER ATP-BINDING SUBUNIT"/>
    <property type="match status" value="1"/>
</dbReference>
<dbReference type="SUPFAM" id="SSF52540">
    <property type="entry name" value="P-loop containing nucleoside triphosphate hydrolases"/>
    <property type="match status" value="2"/>
</dbReference>
<dbReference type="GO" id="GO:0016887">
    <property type="term" value="F:ATP hydrolysis activity"/>
    <property type="evidence" value="ECO:0007669"/>
    <property type="project" value="InterPro"/>
</dbReference>